<proteinExistence type="predicted"/>
<evidence type="ECO:0000256" key="5">
    <source>
        <dbReference type="SAM" id="MobiDB-lite"/>
    </source>
</evidence>
<sequence>MRDYSGNLSNTPNNYGGTDQDGDKSKTGLQVGTPSSHSQGRTLTQKLKSHEKSVVANSSTEEDDGSTYQTNDARREIGPISAIFLIFNRMIGTGIFSTSSTILALSGSVGLALFIWVAGMLIAAAGLATYMELGTGLPRNGGEKNYLEYVFRKPKYLATSMYAMYVVLLGWAGSNSVVFGEYILSAAEIEVTRWNQRGVGLACITAAFLIHGFSVKWGLRLQNLLGTIKLLILLLIIVSGFAALGGHLKVEKPNNFTNAFEGTTGSAYGVVTALYNVIWSYIGYSNANYALAETKNPVKTLKMAAPTALAIVGVLYMLANIAYFAAVPKEEIMTSGRIVAGSFFRNMFGPRAERVLSVFVAFSAFGNVLSVIFSQGRIVQEIAREGILPFSRLWASNKPFNTPFMGLFEHWLVSVIIMLAPPPGDAYNFILNVISYPLAVVNVFVALALLILYARPYSADRHPPQWAPPFRATRPVVSFFLLSNVYLVLAPLVPPTDGQNVYKSLPYYLHCVVGIAFFGAGAIYWFIWARVMPRMGGYTLVREQIMTDDGWSGSIFRRDPHSPLDASNNVSAPIVQTVLYKTMAPLLEDPRIRQTWNQFSQNAEHATENAAAGIWNFQHTYINPCFSAIGNGLDACSAQCFPGQEERARRLRERGRTRGRAEFSFDFYDDWDEDEGLLGGWGNDELDRLLAGSGSHSGNVNEAPKRKRGMSYGTRGRKKGLEVDPTIIPSTSALGFLGRLPWKLGGTLRYKPSAADLQEHPGAYRSDYNGAGEEAEALMGDDLDDDTRDFMRGHARNRSSTQSSGETSDSFRSRGDLFPSDEEDAVPLSDEFATVLERRITNSGTDDRSSGKTRSSKGKRPARSRNESGTTQSSQTLRPNGGRTASGTSLPTTPDLSGPGMIVTLSIEELQLEEERIRLEEDGEVERKRQAALRLAQERGLHAGDLVESVSSEPKQDLETVEGVPAPPEVPEVSQASESPSVRTESPDDKERSERTDSDNDKEKDFVPARLPNFG</sequence>
<feature type="compositionally biased region" description="Basic and acidic residues" evidence="5">
    <location>
        <begin position="985"/>
        <end position="1007"/>
    </location>
</feature>
<feature type="transmembrane region" description="Helical" evidence="6">
    <location>
        <begin position="230"/>
        <end position="248"/>
    </location>
</feature>
<evidence type="ECO:0000256" key="6">
    <source>
        <dbReference type="SAM" id="Phobius"/>
    </source>
</evidence>
<dbReference type="Proteomes" id="UP000672032">
    <property type="component" value="Chromosome 1"/>
</dbReference>
<feature type="transmembrane region" description="Helical" evidence="6">
    <location>
        <begin position="111"/>
        <end position="130"/>
    </location>
</feature>
<name>A0A8A3P3J5_9HELO</name>
<feature type="compositionally biased region" description="Polar residues" evidence="5">
    <location>
        <begin position="27"/>
        <end position="46"/>
    </location>
</feature>
<evidence type="ECO:0000313" key="8">
    <source>
        <dbReference type="Proteomes" id="UP000672032"/>
    </source>
</evidence>
<feature type="transmembrane region" description="Helical" evidence="6">
    <location>
        <begin position="355"/>
        <end position="379"/>
    </location>
</feature>
<dbReference type="PANTHER" id="PTHR11785:SF498">
    <property type="entry name" value="HIGH-AFFINITY METHIONINE PERMEASE"/>
    <property type="match status" value="1"/>
</dbReference>
<evidence type="ECO:0000256" key="2">
    <source>
        <dbReference type="ARBA" id="ARBA00022692"/>
    </source>
</evidence>
<dbReference type="PANTHER" id="PTHR11785">
    <property type="entry name" value="AMINO ACID TRANSPORTER"/>
    <property type="match status" value="1"/>
</dbReference>
<reference evidence="7" key="1">
    <citation type="submission" date="2020-10" db="EMBL/GenBank/DDBJ databases">
        <title>Genome Sequence of Monilinia vaccinii-corymbosi Sheds Light on Mummy Berry Disease Infection of Blueberry and Mating Type.</title>
        <authorList>
            <person name="Yow A.G."/>
            <person name="Zhang Y."/>
            <person name="Bansal K."/>
            <person name="Eacker S.M."/>
            <person name="Sullivan S."/>
            <person name="Liachko I."/>
            <person name="Cubeta M.A."/>
            <person name="Rollins J.A."/>
            <person name="Ashrafi H."/>
        </authorList>
    </citation>
    <scope>NUCLEOTIDE SEQUENCE</scope>
    <source>
        <strain evidence="7">RL-1</strain>
    </source>
</reference>
<evidence type="ECO:0000313" key="7">
    <source>
        <dbReference type="EMBL" id="QSZ29806.1"/>
    </source>
</evidence>
<dbReference type="Gene3D" id="1.20.1740.10">
    <property type="entry name" value="Amino acid/polyamine transporter I"/>
    <property type="match status" value="1"/>
</dbReference>
<protein>
    <recommendedName>
        <fullName evidence="9">Amino acid permease/ SLC12A domain-containing protein</fullName>
    </recommendedName>
</protein>
<evidence type="ECO:0000256" key="1">
    <source>
        <dbReference type="ARBA" id="ARBA00004141"/>
    </source>
</evidence>
<feature type="compositionally biased region" description="Polar residues" evidence="5">
    <location>
        <begin position="974"/>
        <end position="984"/>
    </location>
</feature>
<keyword evidence="8" id="KW-1185">Reference proteome</keyword>
<dbReference type="OrthoDB" id="5982228at2759"/>
<feature type="transmembrane region" description="Helical" evidence="6">
    <location>
        <begin position="199"/>
        <end position="218"/>
    </location>
</feature>
<dbReference type="Pfam" id="PF13520">
    <property type="entry name" value="AA_permease_2"/>
    <property type="match status" value="1"/>
</dbReference>
<dbReference type="GO" id="GO:0015179">
    <property type="term" value="F:L-amino acid transmembrane transporter activity"/>
    <property type="evidence" value="ECO:0007669"/>
    <property type="project" value="TreeGrafter"/>
</dbReference>
<feature type="compositionally biased region" description="Low complexity" evidence="5">
    <location>
        <begin position="799"/>
        <end position="808"/>
    </location>
</feature>
<evidence type="ECO:0000256" key="3">
    <source>
        <dbReference type="ARBA" id="ARBA00022989"/>
    </source>
</evidence>
<dbReference type="GO" id="GO:0016020">
    <property type="term" value="C:membrane"/>
    <property type="evidence" value="ECO:0007669"/>
    <property type="project" value="UniProtKB-SubCell"/>
</dbReference>
<organism evidence="7 8">
    <name type="scientific">Monilinia vaccinii-corymbosi</name>
    <dbReference type="NCBI Taxonomy" id="61207"/>
    <lineage>
        <taxon>Eukaryota</taxon>
        <taxon>Fungi</taxon>
        <taxon>Dikarya</taxon>
        <taxon>Ascomycota</taxon>
        <taxon>Pezizomycotina</taxon>
        <taxon>Leotiomycetes</taxon>
        <taxon>Helotiales</taxon>
        <taxon>Sclerotiniaceae</taxon>
        <taxon>Monilinia</taxon>
    </lineage>
</organism>
<feature type="compositionally biased region" description="Basic residues" evidence="5">
    <location>
        <begin position="854"/>
        <end position="863"/>
    </location>
</feature>
<dbReference type="InterPro" id="IPR050598">
    <property type="entry name" value="AminoAcid_Transporter"/>
</dbReference>
<gene>
    <name evidence="7" type="ORF">DSL72_004324</name>
</gene>
<feature type="transmembrane region" description="Helical" evidence="6">
    <location>
        <begin position="433"/>
        <end position="454"/>
    </location>
</feature>
<keyword evidence="2 6" id="KW-0812">Transmembrane</keyword>
<feature type="region of interest" description="Disordered" evidence="5">
    <location>
        <begin position="693"/>
        <end position="718"/>
    </location>
</feature>
<feature type="compositionally biased region" description="Basic and acidic residues" evidence="5">
    <location>
        <begin position="836"/>
        <end position="850"/>
    </location>
</feature>
<dbReference type="InterPro" id="IPR002293">
    <property type="entry name" value="AA/rel_permease1"/>
</dbReference>
<feature type="transmembrane region" description="Helical" evidence="6">
    <location>
        <begin position="475"/>
        <end position="493"/>
    </location>
</feature>
<feature type="region of interest" description="Disordered" evidence="5">
    <location>
        <begin position="782"/>
        <end position="900"/>
    </location>
</feature>
<feature type="region of interest" description="Disordered" evidence="5">
    <location>
        <begin position="1"/>
        <end position="72"/>
    </location>
</feature>
<keyword evidence="3 6" id="KW-1133">Transmembrane helix</keyword>
<keyword evidence="4 6" id="KW-0472">Membrane</keyword>
<comment type="subcellular location">
    <subcellularLocation>
        <location evidence="1">Membrane</location>
        <topology evidence="1">Multi-pass membrane protein</topology>
    </subcellularLocation>
</comment>
<feature type="transmembrane region" description="Helical" evidence="6">
    <location>
        <begin position="82"/>
        <end position="105"/>
    </location>
</feature>
<feature type="compositionally biased region" description="Polar residues" evidence="5">
    <location>
        <begin position="867"/>
        <end position="895"/>
    </location>
</feature>
<feature type="transmembrane region" description="Helical" evidence="6">
    <location>
        <begin position="303"/>
        <end position="326"/>
    </location>
</feature>
<feature type="transmembrane region" description="Helical" evidence="6">
    <location>
        <begin position="162"/>
        <end position="187"/>
    </location>
</feature>
<evidence type="ECO:0008006" key="9">
    <source>
        <dbReference type="Google" id="ProtNLM"/>
    </source>
</evidence>
<dbReference type="EMBL" id="CP063405">
    <property type="protein sequence ID" value="QSZ29806.1"/>
    <property type="molecule type" value="Genomic_DNA"/>
</dbReference>
<dbReference type="FunFam" id="1.20.1740.10:FF:000025">
    <property type="entry name" value="High-affinity methionine permease"/>
    <property type="match status" value="1"/>
</dbReference>
<feature type="transmembrane region" description="Helical" evidence="6">
    <location>
        <begin position="505"/>
        <end position="527"/>
    </location>
</feature>
<accession>A0A8A3P3J5</accession>
<feature type="compositionally biased region" description="Polar residues" evidence="5">
    <location>
        <begin position="1"/>
        <end position="17"/>
    </location>
</feature>
<dbReference type="AlphaFoldDB" id="A0A8A3P3J5"/>
<feature type="transmembrane region" description="Helical" evidence="6">
    <location>
        <begin position="268"/>
        <end position="291"/>
    </location>
</feature>
<evidence type="ECO:0000256" key="4">
    <source>
        <dbReference type="ARBA" id="ARBA00023136"/>
    </source>
</evidence>
<feature type="region of interest" description="Disordered" evidence="5">
    <location>
        <begin position="938"/>
        <end position="1015"/>
    </location>
</feature>